<dbReference type="Proteomes" id="UP001500466">
    <property type="component" value="Unassembled WGS sequence"/>
</dbReference>
<evidence type="ECO:0000313" key="3">
    <source>
        <dbReference type="EMBL" id="GAA4959634.1"/>
    </source>
</evidence>
<comment type="caution">
    <text evidence="3">The sequence shown here is derived from an EMBL/GenBank/DDBJ whole genome shotgun (WGS) entry which is preliminary data.</text>
</comment>
<reference evidence="4" key="1">
    <citation type="journal article" date="2019" name="Int. J. Syst. Evol. Microbiol.">
        <title>The Global Catalogue of Microorganisms (GCM) 10K type strain sequencing project: providing services to taxonomists for standard genome sequencing and annotation.</title>
        <authorList>
            <consortium name="The Broad Institute Genomics Platform"/>
            <consortium name="The Broad Institute Genome Sequencing Center for Infectious Disease"/>
            <person name="Wu L."/>
            <person name="Ma J."/>
        </authorList>
    </citation>
    <scope>NUCLEOTIDE SEQUENCE [LARGE SCALE GENOMIC DNA]</scope>
    <source>
        <strain evidence="4">JCM 17986</strain>
    </source>
</reference>
<keyword evidence="2" id="KW-0472">Membrane</keyword>
<keyword evidence="4" id="KW-1185">Reference proteome</keyword>
<name>A0ABP9H563_9ACTN</name>
<evidence type="ECO:0000256" key="1">
    <source>
        <dbReference type="SAM" id="MobiDB-lite"/>
    </source>
</evidence>
<protein>
    <submittedName>
        <fullName evidence="3">Uncharacterized protein</fullName>
    </submittedName>
</protein>
<keyword evidence="2" id="KW-1133">Transmembrane helix</keyword>
<feature type="region of interest" description="Disordered" evidence="1">
    <location>
        <begin position="1"/>
        <end position="39"/>
    </location>
</feature>
<dbReference type="EMBL" id="BAABHS010000007">
    <property type="protein sequence ID" value="GAA4959634.1"/>
    <property type="molecule type" value="Genomic_DNA"/>
</dbReference>
<feature type="transmembrane region" description="Helical" evidence="2">
    <location>
        <begin position="148"/>
        <end position="168"/>
    </location>
</feature>
<accession>A0ABP9H563</accession>
<feature type="compositionally biased region" description="Basic and acidic residues" evidence="1">
    <location>
        <begin position="1"/>
        <end position="15"/>
    </location>
</feature>
<organism evidence="3 4">
    <name type="scientific">Yinghuangia aomiensis</name>
    <dbReference type="NCBI Taxonomy" id="676205"/>
    <lineage>
        <taxon>Bacteria</taxon>
        <taxon>Bacillati</taxon>
        <taxon>Actinomycetota</taxon>
        <taxon>Actinomycetes</taxon>
        <taxon>Kitasatosporales</taxon>
        <taxon>Streptomycetaceae</taxon>
        <taxon>Yinghuangia</taxon>
    </lineage>
</organism>
<sequence>MTKHAVGDVYRDPARFADGPYGPRDPHSPPPGAPRPQGHYTVEFDPERGAFLVCPVDPAQTCADPAQDYAAPERSGSTGAVVATLLALWPATLFEMLVLPMLAGLSAAHDGAGGGEVAAMTAALLGAPVVATCGTIALFTLRGTARRWAVFAWGVALIMIWVVVAGVASGGGYPN</sequence>
<keyword evidence="2" id="KW-0812">Transmembrane</keyword>
<dbReference type="RefSeq" id="WP_345675321.1">
    <property type="nucleotide sequence ID" value="NZ_BAABHS010000007.1"/>
</dbReference>
<evidence type="ECO:0000256" key="2">
    <source>
        <dbReference type="SAM" id="Phobius"/>
    </source>
</evidence>
<proteinExistence type="predicted"/>
<feature type="transmembrane region" description="Helical" evidence="2">
    <location>
        <begin position="80"/>
        <end position="105"/>
    </location>
</feature>
<gene>
    <name evidence="3" type="ORF">GCM10023205_23360</name>
</gene>
<evidence type="ECO:0000313" key="4">
    <source>
        <dbReference type="Proteomes" id="UP001500466"/>
    </source>
</evidence>
<feature type="transmembrane region" description="Helical" evidence="2">
    <location>
        <begin position="117"/>
        <end position="141"/>
    </location>
</feature>